<evidence type="ECO:0000313" key="2">
    <source>
        <dbReference type="Proteomes" id="UP000765509"/>
    </source>
</evidence>
<dbReference type="AlphaFoldDB" id="A0A9Q3IL21"/>
<keyword evidence="2" id="KW-1185">Reference proteome</keyword>
<organism evidence="1 2">
    <name type="scientific">Austropuccinia psidii MF-1</name>
    <dbReference type="NCBI Taxonomy" id="1389203"/>
    <lineage>
        <taxon>Eukaryota</taxon>
        <taxon>Fungi</taxon>
        <taxon>Dikarya</taxon>
        <taxon>Basidiomycota</taxon>
        <taxon>Pucciniomycotina</taxon>
        <taxon>Pucciniomycetes</taxon>
        <taxon>Pucciniales</taxon>
        <taxon>Sphaerophragmiaceae</taxon>
        <taxon>Austropuccinia</taxon>
    </lineage>
</organism>
<dbReference type="EMBL" id="AVOT02047440">
    <property type="protein sequence ID" value="MBW0542739.1"/>
    <property type="molecule type" value="Genomic_DNA"/>
</dbReference>
<dbReference type="Proteomes" id="UP000765509">
    <property type="component" value="Unassembled WGS sequence"/>
</dbReference>
<protein>
    <submittedName>
        <fullName evidence="1">Uncharacterized protein</fullName>
    </submittedName>
</protein>
<evidence type="ECO:0000313" key="1">
    <source>
        <dbReference type="EMBL" id="MBW0542739.1"/>
    </source>
</evidence>
<accession>A0A9Q3IL21</accession>
<comment type="caution">
    <text evidence="1">The sequence shown here is derived from an EMBL/GenBank/DDBJ whole genome shotgun (WGS) entry which is preliminary data.</text>
</comment>
<proteinExistence type="predicted"/>
<sequence length="96" mass="11041">MTYGVHRWVRAPVVGPVGTLRMGSTTKSIDERLYVHRATASSQISTHRRLAWPRWAEITRPHLTWCTKRVNVIHSNCKKSSQRAQLVARRPPAQRS</sequence>
<gene>
    <name evidence="1" type="ORF">O181_082454</name>
</gene>
<name>A0A9Q3IL21_9BASI</name>
<reference evidence="1" key="1">
    <citation type="submission" date="2021-03" db="EMBL/GenBank/DDBJ databases">
        <title>Draft genome sequence of rust myrtle Austropuccinia psidii MF-1, a brazilian biotype.</title>
        <authorList>
            <person name="Quecine M.C."/>
            <person name="Pachon D.M.R."/>
            <person name="Bonatelli M.L."/>
            <person name="Correr F.H."/>
            <person name="Franceschini L.M."/>
            <person name="Leite T.F."/>
            <person name="Margarido G.R.A."/>
            <person name="Almeida C.A."/>
            <person name="Ferrarezi J.A."/>
            <person name="Labate C.A."/>
        </authorList>
    </citation>
    <scope>NUCLEOTIDE SEQUENCE</scope>
    <source>
        <strain evidence="1">MF-1</strain>
    </source>
</reference>